<evidence type="ECO:0000256" key="7">
    <source>
        <dbReference type="ARBA" id="ARBA00023098"/>
    </source>
</evidence>
<reference evidence="13" key="1">
    <citation type="submission" date="2022-01" db="EMBL/GenBank/DDBJ databases">
        <authorList>
            <person name="King R."/>
        </authorList>
    </citation>
    <scope>NUCLEOTIDE SEQUENCE</scope>
</reference>
<dbReference type="Gene3D" id="3.40.50.720">
    <property type="entry name" value="NAD(P)-binding Rossmann-like Domain"/>
    <property type="match status" value="1"/>
</dbReference>
<dbReference type="Proteomes" id="UP001153620">
    <property type="component" value="Chromosome 4"/>
</dbReference>
<dbReference type="GO" id="GO:0016020">
    <property type="term" value="C:membrane"/>
    <property type="evidence" value="ECO:0007669"/>
    <property type="project" value="UniProtKB-SubCell"/>
</dbReference>
<keyword evidence="7 10" id="KW-0443">Lipid metabolism</keyword>
<evidence type="ECO:0000256" key="3">
    <source>
        <dbReference type="ARBA" id="ARBA00022516"/>
    </source>
</evidence>
<dbReference type="SUPFAM" id="SSF51735">
    <property type="entry name" value="NAD(P)-binding Rossmann-fold domains"/>
    <property type="match status" value="1"/>
</dbReference>
<keyword evidence="14" id="KW-1185">Reference proteome</keyword>
<evidence type="ECO:0000259" key="11">
    <source>
        <dbReference type="Pfam" id="PF03015"/>
    </source>
</evidence>
<dbReference type="Pfam" id="PF07993">
    <property type="entry name" value="NAD_binding_4"/>
    <property type="match status" value="1"/>
</dbReference>
<comment type="catalytic activity">
    <reaction evidence="9 10">
        <text>a long-chain fatty acyl-CoA + 2 NADPH + 2 H(+) = a long-chain primary fatty alcohol + 2 NADP(+) + CoA</text>
        <dbReference type="Rhea" id="RHEA:52716"/>
        <dbReference type="ChEBI" id="CHEBI:15378"/>
        <dbReference type="ChEBI" id="CHEBI:57287"/>
        <dbReference type="ChEBI" id="CHEBI:57783"/>
        <dbReference type="ChEBI" id="CHEBI:58349"/>
        <dbReference type="ChEBI" id="CHEBI:77396"/>
        <dbReference type="ChEBI" id="CHEBI:83139"/>
        <dbReference type="EC" id="1.2.1.84"/>
    </reaction>
</comment>
<name>A0A9N9SAH9_9DIPT</name>
<evidence type="ECO:0000313" key="14">
    <source>
        <dbReference type="Proteomes" id="UP001153620"/>
    </source>
</evidence>
<evidence type="ECO:0000256" key="2">
    <source>
        <dbReference type="ARBA" id="ARBA00005928"/>
    </source>
</evidence>
<dbReference type="EC" id="1.2.1.84" evidence="10"/>
<dbReference type="InterPro" id="IPR036291">
    <property type="entry name" value="NAD(P)-bd_dom_sf"/>
</dbReference>
<keyword evidence="8" id="KW-0472">Membrane</keyword>
<evidence type="ECO:0000313" key="13">
    <source>
        <dbReference type="EMBL" id="CAG9811824.1"/>
    </source>
</evidence>
<comment type="subcellular location">
    <subcellularLocation>
        <location evidence="1">Membrane</location>
        <topology evidence="1">Multi-pass membrane protein</topology>
    </subcellularLocation>
</comment>
<evidence type="ECO:0000256" key="9">
    <source>
        <dbReference type="ARBA" id="ARBA00052530"/>
    </source>
</evidence>
<dbReference type="AlphaFoldDB" id="A0A9N9SAH9"/>
<reference evidence="13" key="2">
    <citation type="submission" date="2022-10" db="EMBL/GenBank/DDBJ databases">
        <authorList>
            <consortium name="ENA_rothamsted_submissions"/>
            <consortium name="culmorum"/>
            <person name="King R."/>
        </authorList>
    </citation>
    <scope>NUCLEOTIDE SEQUENCE</scope>
</reference>
<evidence type="ECO:0000256" key="4">
    <source>
        <dbReference type="ARBA" id="ARBA00022692"/>
    </source>
</evidence>
<sequence>MAVEELTSIKKFFDGCEVFITGGTGFVGRVLIEKLLRSCPGVKKIYVIIRSRKGLTSSERIGAITDCKLFDGLKASNPTATNKIHALDGDVQKLQLGLSDADLEKIKNCSIIFHCAASVRFDDPLSSAILMNTRGTLEVCKIAEQIPNLKALVHVSTSFIQPKKYGSDEIFYPADVDWRQFIKLAETVDDGMLDSLEKKLTDNAPNTYTFTKHLSEQICKHYRDTKNLPIVIYRPSIIAGSESEPLPGWLDNLNGPFSYCFTAILGILHVSMVDGYRKLDYVPVDLCVKGMIVAAWKTWNERQLTQTIPIYNATSTKKPSFYSMSWQKLHLVYPSKNSIMYMEMTHTSCVFLFWMIKIVEQIIPALLYDGLLRLSGRKPKLLKFQRIIMESEKAMLHFTLKDFKFTNTKFLDLDRVIPPHEFKEFQVSSKLSDEVTIIRSICLNFIQNMLKEDVSDFSKAFRRQRLVTYIWRTYQVAAYSYLIYITCLLFQKVFGDFSSHGMFIAE</sequence>
<evidence type="ECO:0000256" key="5">
    <source>
        <dbReference type="ARBA" id="ARBA00022857"/>
    </source>
</evidence>
<dbReference type="PANTHER" id="PTHR11011:SF24">
    <property type="entry name" value="FATTY ACYL-COA REDUCTASE"/>
    <property type="match status" value="1"/>
</dbReference>
<organism evidence="13 14">
    <name type="scientific">Chironomus riparius</name>
    <dbReference type="NCBI Taxonomy" id="315576"/>
    <lineage>
        <taxon>Eukaryota</taxon>
        <taxon>Metazoa</taxon>
        <taxon>Ecdysozoa</taxon>
        <taxon>Arthropoda</taxon>
        <taxon>Hexapoda</taxon>
        <taxon>Insecta</taxon>
        <taxon>Pterygota</taxon>
        <taxon>Neoptera</taxon>
        <taxon>Endopterygota</taxon>
        <taxon>Diptera</taxon>
        <taxon>Nematocera</taxon>
        <taxon>Chironomoidea</taxon>
        <taxon>Chironomidae</taxon>
        <taxon>Chironominae</taxon>
        <taxon>Chironomus</taxon>
    </lineage>
</organism>
<evidence type="ECO:0000256" key="8">
    <source>
        <dbReference type="ARBA" id="ARBA00023136"/>
    </source>
</evidence>
<feature type="domain" description="Fatty acyl-CoA reductase C-terminal" evidence="11">
    <location>
        <begin position="361"/>
        <end position="449"/>
    </location>
</feature>
<evidence type="ECO:0000259" key="12">
    <source>
        <dbReference type="Pfam" id="PF07993"/>
    </source>
</evidence>
<gene>
    <name evidence="13" type="ORF">CHIRRI_LOCUS14631</name>
</gene>
<keyword evidence="3 10" id="KW-0444">Lipid biosynthesis</keyword>
<dbReference type="Pfam" id="PF03015">
    <property type="entry name" value="Sterile"/>
    <property type="match status" value="1"/>
</dbReference>
<dbReference type="GO" id="GO:0035336">
    <property type="term" value="P:long-chain fatty-acyl-CoA metabolic process"/>
    <property type="evidence" value="ECO:0007669"/>
    <property type="project" value="TreeGrafter"/>
</dbReference>
<keyword evidence="6" id="KW-1133">Transmembrane helix</keyword>
<dbReference type="EMBL" id="OU895880">
    <property type="protein sequence ID" value="CAG9811824.1"/>
    <property type="molecule type" value="Genomic_DNA"/>
</dbReference>
<dbReference type="CDD" id="cd09071">
    <property type="entry name" value="FAR_C"/>
    <property type="match status" value="1"/>
</dbReference>
<evidence type="ECO:0000256" key="1">
    <source>
        <dbReference type="ARBA" id="ARBA00004141"/>
    </source>
</evidence>
<dbReference type="InterPro" id="IPR026055">
    <property type="entry name" value="FAR"/>
</dbReference>
<evidence type="ECO:0000256" key="10">
    <source>
        <dbReference type="RuleBase" id="RU363097"/>
    </source>
</evidence>
<protein>
    <recommendedName>
        <fullName evidence="10">Fatty acyl-CoA reductase</fullName>
        <ecNumber evidence="10">1.2.1.84</ecNumber>
    </recommendedName>
</protein>
<dbReference type="CDD" id="cd05236">
    <property type="entry name" value="FAR-N_SDR_e"/>
    <property type="match status" value="1"/>
</dbReference>
<dbReference type="GO" id="GO:0102965">
    <property type="term" value="F:alcohol-forming long-chain fatty acyl-CoA reductase activity"/>
    <property type="evidence" value="ECO:0007669"/>
    <property type="project" value="UniProtKB-EC"/>
</dbReference>
<dbReference type="InterPro" id="IPR033640">
    <property type="entry name" value="FAR_C"/>
</dbReference>
<dbReference type="OrthoDB" id="7789348at2759"/>
<dbReference type="GO" id="GO:0005777">
    <property type="term" value="C:peroxisome"/>
    <property type="evidence" value="ECO:0007669"/>
    <property type="project" value="TreeGrafter"/>
</dbReference>
<dbReference type="PANTHER" id="PTHR11011">
    <property type="entry name" value="MALE STERILITY PROTEIN 2-RELATED"/>
    <property type="match status" value="1"/>
</dbReference>
<dbReference type="InterPro" id="IPR013120">
    <property type="entry name" value="FAR_NAD-bd"/>
</dbReference>
<keyword evidence="5 10" id="KW-0521">NADP</keyword>
<dbReference type="GO" id="GO:0080019">
    <property type="term" value="F:alcohol-forming very long-chain fatty acyl-CoA reductase activity"/>
    <property type="evidence" value="ECO:0007669"/>
    <property type="project" value="InterPro"/>
</dbReference>
<feature type="domain" description="Thioester reductase (TE)" evidence="12">
    <location>
        <begin position="20"/>
        <end position="290"/>
    </location>
</feature>
<accession>A0A9N9SAH9</accession>
<comment type="similarity">
    <text evidence="2 10">Belongs to the fatty acyl-CoA reductase family.</text>
</comment>
<keyword evidence="10" id="KW-0560">Oxidoreductase</keyword>
<comment type="function">
    <text evidence="10">Catalyzes the reduction of fatty acyl-CoA to fatty alcohols.</text>
</comment>
<dbReference type="FunFam" id="3.40.50.720:FF:000143">
    <property type="entry name" value="Fatty acyl-CoA reductase"/>
    <property type="match status" value="1"/>
</dbReference>
<evidence type="ECO:0000256" key="6">
    <source>
        <dbReference type="ARBA" id="ARBA00022989"/>
    </source>
</evidence>
<proteinExistence type="inferred from homology"/>
<keyword evidence="4" id="KW-0812">Transmembrane</keyword>